<protein>
    <submittedName>
        <fullName evidence="1">Uncharacterized protein</fullName>
    </submittedName>
</protein>
<gene>
    <name evidence="1" type="ORF">DDZ44_02650</name>
</gene>
<dbReference type="EMBL" id="DNZF01000055">
    <property type="protein sequence ID" value="HBK52823.1"/>
    <property type="molecule type" value="Genomic_DNA"/>
</dbReference>
<comment type="caution">
    <text evidence="1">The sequence shown here is derived from an EMBL/GenBank/DDBJ whole genome shotgun (WGS) entry which is preliminary data.</text>
</comment>
<dbReference type="AlphaFoldDB" id="A0A354YTY0"/>
<name>A0A354YTY0_9FIRM</name>
<reference evidence="1 2" key="1">
    <citation type="journal article" date="2018" name="Nat. Biotechnol.">
        <title>A standardized bacterial taxonomy based on genome phylogeny substantially revises the tree of life.</title>
        <authorList>
            <person name="Parks D.H."/>
            <person name="Chuvochina M."/>
            <person name="Waite D.W."/>
            <person name="Rinke C."/>
            <person name="Skarshewski A."/>
            <person name="Chaumeil P.A."/>
            <person name="Hugenholtz P."/>
        </authorList>
    </citation>
    <scope>NUCLEOTIDE SEQUENCE [LARGE SCALE GENOMIC DNA]</scope>
    <source>
        <strain evidence="1">UBA10948</strain>
    </source>
</reference>
<evidence type="ECO:0000313" key="1">
    <source>
        <dbReference type="EMBL" id="HBK52823.1"/>
    </source>
</evidence>
<sequence>MRLPNYWLTRVWENKDKTLAHPLVREALNSIVWPGFILLFKSFWNCGIILCMEFCNKPVEL</sequence>
<proteinExistence type="predicted"/>
<evidence type="ECO:0000313" key="2">
    <source>
        <dbReference type="Proteomes" id="UP000263273"/>
    </source>
</evidence>
<organism evidence="1 2">
    <name type="scientific">Syntrophomonas wolfei</name>
    <dbReference type="NCBI Taxonomy" id="863"/>
    <lineage>
        <taxon>Bacteria</taxon>
        <taxon>Bacillati</taxon>
        <taxon>Bacillota</taxon>
        <taxon>Clostridia</taxon>
        <taxon>Eubacteriales</taxon>
        <taxon>Syntrophomonadaceae</taxon>
        <taxon>Syntrophomonas</taxon>
    </lineage>
</organism>
<dbReference type="Proteomes" id="UP000263273">
    <property type="component" value="Unassembled WGS sequence"/>
</dbReference>
<accession>A0A354YTY0</accession>